<reference evidence="2 3" key="1">
    <citation type="submission" date="2018-10" db="EMBL/GenBank/DDBJ databases">
        <title>Natrarchaeobius chitinivorans gen. nov., sp. nov., and Natrarchaeobius haloalkaliphilus sp. nov., alkaliphilic, chitin-utilizing haloarchaea from hypersaline alkaline lakes.</title>
        <authorList>
            <person name="Sorokin D.Y."/>
            <person name="Elcheninov A.G."/>
            <person name="Kostrikina N.A."/>
            <person name="Bale N.J."/>
            <person name="Sinninghe Damste J.S."/>
            <person name="Khijniak T.V."/>
            <person name="Kublanov I.V."/>
            <person name="Toshchakov S.V."/>
        </authorList>
    </citation>
    <scope>NUCLEOTIDE SEQUENCE [LARGE SCALE GENOMIC DNA]</scope>
    <source>
        <strain evidence="2 3">AArcht4T</strain>
    </source>
</reference>
<dbReference type="Gene3D" id="3.40.190.10">
    <property type="entry name" value="Periplasmic binding protein-like II"/>
    <property type="match status" value="1"/>
</dbReference>
<name>A0A3N6M6Q0_NATCH</name>
<dbReference type="PROSITE" id="PS51257">
    <property type="entry name" value="PROKAR_LIPOPROTEIN"/>
    <property type="match status" value="1"/>
</dbReference>
<proteinExistence type="predicted"/>
<dbReference type="Gene3D" id="3.10.105.10">
    <property type="entry name" value="Dipeptide-binding Protein, Domain 3"/>
    <property type="match status" value="2"/>
</dbReference>
<dbReference type="GO" id="GO:1904680">
    <property type="term" value="F:peptide transmembrane transporter activity"/>
    <property type="evidence" value="ECO:0007669"/>
    <property type="project" value="TreeGrafter"/>
</dbReference>
<feature type="domain" description="Solute-binding protein family 5" evidence="1">
    <location>
        <begin position="289"/>
        <end position="537"/>
    </location>
</feature>
<dbReference type="InterPro" id="IPR000914">
    <property type="entry name" value="SBP_5_dom"/>
</dbReference>
<accession>A0A3N6M6Q0</accession>
<dbReference type="OrthoDB" id="233597at2157"/>
<dbReference type="AlphaFoldDB" id="A0A3N6M6Q0"/>
<dbReference type="CDD" id="cd00995">
    <property type="entry name" value="PBP2_NikA_DppA_OppA_like"/>
    <property type="match status" value="1"/>
</dbReference>
<evidence type="ECO:0000259" key="1">
    <source>
        <dbReference type="Pfam" id="PF00496"/>
    </source>
</evidence>
<organism evidence="2 3">
    <name type="scientific">Natrarchaeobius chitinivorans</name>
    <dbReference type="NCBI Taxonomy" id="1679083"/>
    <lineage>
        <taxon>Archaea</taxon>
        <taxon>Methanobacteriati</taxon>
        <taxon>Methanobacteriota</taxon>
        <taxon>Stenosarchaea group</taxon>
        <taxon>Halobacteria</taxon>
        <taxon>Halobacteriales</taxon>
        <taxon>Natrialbaceae</taxon>
        <taxon>Natrarchaeobius</taxon>
    </lineage>
</organism>
<evidence type="ECO:0000313" key="3">
    <source>
        <dbReference type="Proteomes" id="UP000282323"/>
    </source>
</evidence>
<dbReference type="Pfam" id="PF00496">
    <property type="entry name" value="SBP_bac_5"/>
    <property type="match status" value="1"/>
</dbReference>
<keyword evidence="3" id="KW-1185">Reference proteome</keyword>
<dbReference type="RefSeq" id="WP_124193870.1">
    <property type="nucleotide sequence ID" value="NZ_REGA01000001.1"/>
</dbReference>
<dbReference type="PANTHER" id="PTHR30290">
    <property type="entry name" value="PERIPLASMIC BINDING COMPONENT OF ABC TRANSPORTER"/>
    <property type="match status" value="1"/>
</dbReference>
<dbReference type="EMBL" id="REGA01000001">
    <property type="protein sequence ID" value="RQG97887.1"/>
    <property type="molecule type" value="Genomic_DNA"/>
</dbReference>
<dbReference type="Proteomes" id="UP000282323">
    <property type="component" value="Unassembled WGS sequence"/>
</dbReference>
<dbReference type="SUPFAM" id="SSF53850">
    <property type="entry name" value="Periplasmic binding protein-like II"/>
    <property type="match status" value="2"/>
</dbReference>
<dbReference type="Gene3D" id="3.90.76.10">
    <property type="entry name" value="Dipeptide-binding Protein, Domain 1"/>
    <property type="match status" value="1"/>
</dbReference>
<gene>
    <name evidence="2" type="ORF">EA473_01430</name>
</gene>
<protein>
    <submittedName>
        <fullName evidence="2">ABC transporter substrate-binding protein</fullName>
    </submittedName>
</protein>
<evidence type="ECO:0000313" key="2">
    <source>
        <dbReference type="EMBL" id="RQG97887.1"/>
    </source>
</evidence>
<dbReference type="GO" id="GO:0015833">
    <property type="term" value="P:peptide transport"/>
    <property type="evidence" value="ECO:0007669"/>
    <property type="project" value="TreeGrafter"/>
</dbReference>
<sequence>MGVWKGSGERVGRRTFLGAVGVSGAIGFAGCLSENGSEGGETADQAVENSAEALIRNGFEAAGIDPPFETTIYANAENDERIRWAQLVQYELNETDLFDVGFEQLEWGTYEQLLLNMAENEENCLVTLDLSGGWDPHIYVNSLFHSAHRAPNGFNFNHYADERTDELIDSAVAESDREQRVETYGALQERLAQQVPISIVRSGEEATVYRQERIDDWRQYPLPGSEYDPVYAPYGGEFLETEDETTELVGDAVATVSNTDPVRMNDTTSNMATSLIYEGLLAVDFDGTPRPLLATDWEQLDATTYRFDLREGVEFHNGETFTADHVRASFGRYEGSPREPDVYDWYDGVDVIDDTELEVHLTGEYGPFETSVGVPIVPLAAGDGEIDLADEPVGTGPYRFDEHAEGEYWRLRRFDDHWFDGDDAVPAQPTVETITMRIISRPAARRAALEADELDLSVGLSADDVADLDGDPEYGVERAATGSFDFLIYPQYLEPFDDVDVRRGIDRLLPRQTIVEEVYAGQGTVAYTPIPPLLSEFSIEGGDPGV</sequence>
<dbReference type="InterPro" id="IPR039424">
    <property type="entry name" value="SBP_5"/>
</dbReference>
<comment type="caution">
    <text evidence="2">The sequence shown here is derived from an EMBL/GenBank/DDBJ whole genome shotgun (WGS) entry which is preliminary data.</text>
</comment>